<dbReference type="GO" id="GO:0005886">
    <property type="term" value="C:plasma membrane"/>
    <property type="evidence" value="ECO:0007669"/>
    <property type="project" value="UniProtKB-SubCell"/>
</dbReference>
<evidence type="ECO:0000256" key="1">
    <source>
        <dbReference type="ARBA" id="ARBA00004651"/>
    </source>
</evidence>
<organism evidence="7 8">
    <name type="scientific">Candidimonas nitroreducens</name>
    <dbReference type="NCBI Taxonomy" id="683354"/>
    <lineage>
        <taxon>Bacteria</taxon>
        <taxon>Pseudomonadati</taxon>
        <taxon>Pseudomonadota</taxon>
        <taxon>Betaproteobacteria</taxon>
        <taxon>Burkholderiales</taxon>
        <taxon>Alcaligenaceae</taxon>
        <taxon>Candidimonas</taxon>
    </lineage>
</organism>
<feature type="transmembrane region" description="Helical" evidence="6">
    <location>
        <begin position="39"/>
        <end position="57"/>
    </location>
</feature>
<dbReference type="CDD" id="cd06581">
    <property type="entry name" value="TM_PBP1_LivM_like"/>
    <property type="match status" value="1"/>
</dbReference>
<feature type="transmembrane region" description="Helical" evidence="6">
    <location>
        <begin position="215"/>
        <end position="240"/>
    </location>
</feature>
<evidence type="ECO:0000256" key="2">
    <source>
        <dbReference type="ARBA" id="ARBA00022475"/>
    </source>
</evidence>
<comment type="subcellular location">
    <subcellularLocation>
        <location evidence="1">Cell membrane</location>
        <topology evidence="1">Multi-pass membrane protein</topology>
    </subcellularLocation>
</comment>
<evidence type="ECO:0000313" key="8">
    <source>
        <dbReference type="Proteomes" id="UP000214603"/>
    </source>
</evidence>
<dbReference type="InterPro" id="IPR043428">
    <property type="entry name" value="LivM-like"/>
</dbReference>
<feature type="transmembrane region" description="Helical" evidence="6">
    <location>
        <begin position="6"/>
        <end position="32"/>
    </location>
</feature>
<reference evidence="8" key="1">
    <citation type="submission" date="2017-06" db="EMBL/GenBank/DDBJ databases">
        <title>Herbaspirillum phytohormonus sp. nov., isolated from the root nodule of Robinia pseudoacacia in lead-zinc mine.</title>
        <authorList>
            <person name="Fan M."/>
            <person name="Lin Y."/>
        </authorList>
    </citation>
    <scope>NUCLEOTIDE SEQUENCE [LARGE SCALE GENOMIC DNA]</scope>
    <source>
        <strain evidence="8">SC-089</strain>
    </source>
</reference>
<evidence type="ECO:0000313" key="7">
    <source>
        <dbReference type="EMBL" id="OWT58268.1"/>
    </source>
</evidence>
<dbReference type="EMBL" id="NJIH01000008">
    <property type="protein sequence ID" value="OWT58268.1"/>
    <property type="molecule type" value="Genomic_DNA"/>
</dbReference>
<dbReference type="AlphaFoldDB" id="A0A225MAM7"/>
<proteinExistence type="predicted"/>
<feature type="transmembrane region" description="Helical" evidence="6">
    <location>
        <begin position="90"/>
        <end position="109"/>
    </location>
</feature>
<dbReference type="GO" id="GO:0015658">
    <property type="term" value="F:branched-chain amino acid transmembrane transporter activity"/>
    <property type="evidence" value="ECO:0007669"/>
    <property type="project" value="InterPro"/>
</dbReference>
<dbReference type="InterPro" id="IPR001851">
    <property type="entry name" value="ABC_transp_permease"/>
</dbReference>
<dbReference type="RefSeq" id="WP_088604178.1">
    <property type="nucleotide sequence ID" value="NZ_NJIH01000008.1"/>
</dbReference>
<feature type="transmembrane region" description="Helical" evidence="6">
    <location>
        <begin position="129"/>
        <end position="147"/>
    </location>
</feature>
<keyword evidence="4 6" id="KW-1133">Transmembrane helix</keyword>
<evidence type="ECO:0000256" key="4">
    <source>
        <dbReference type="ARBA" id="ARBA00022989"/>
    </source>
</evidence>
<dbReference type="Proteomes" id="UP000214603">
    <property type="component" value="Unassembled WGS sequence"/>
</dbReference>
<evidence type="ECO:0000256" key="5">
    <source>
        <dbReference type="ARBA" id="ARBA00023136"/>
    </source>
</evidence>
<feature type="transmembrane region" description="Helical" evidence="6">
    <location>
        <begin position="252"/>
        <end position="271"/>
    </location>
</feature>
<name>A0A225MAM7_9BURK</name>
<dbReference type="PANTHER" id="PTHR30482:SF10">
    <property type="entry name" value="HIGH-AFFINITY BRANCHED-CHAIN AMINO ACID TRANSPORT PROTEIN BRAE"/>
    <property type="match status" value="1"/>
</dbReference>
<dbReference type="OrthoDB" id="3460090at2"/>
<evidence type="ECO:0000256" key="6">
    <source>
        <dbReference type="SAM" id="Phobius"/>
    </source>
</evidence>
<evidence type="ECO:0000256" key="3">
    <source>
        <dbReference type="ARBA" id="ARBA00022692"/>
    </source>
</evidence>
<keyword evidence="3 6" id="KW-0812">Transmembrane</keyword>
<keyword evidence="2" id="KW-1003">Cell membrane</keyword>
<gene>
    <name evidence="7" type="ORF">CEY11_14845</name>
</gene>
<dbReference type="PANTHER" id="PTHR30482">
    <property type="entry name" value="HIGH-AFFINITY BRANCHED-CHAIN AMINO ACID TRANSPORT SYSTEM PERMEASE"/>
    <property type="match status" value="1"/>
</dbReference>
<sequence>MSSLATFWAIYGNVVMSLGTNALLALSIWLTLVCGMLSIANAAFMGIGAYAAAILTMNYGAPFSVSLAAGMVAPAIMAAIIGLPTIRLSGVYLAMATLAFGEVVRVIVLNTESITGGALGLNGIPQLTQWWHVLLSVVIVLLVLWRLRASKIGRAFDAIRGDETAASLMGVNVRANKMLAFVLGAAVAGLAGALNAHLTFFIGPNEYGFERAVEILTMTILGGIGGLLGPILGSSIITLLPEVLRGFDSFRLVANGLILVLIVLFLPRGIWDPSRYAQWLHKGGKRRA</sequence>
<keyword evidence="8" id="KW-1185">Reference proteome</keyword>
<comment type="caution">
    <text evidence="7">The sequence shown here is derived from an EMBL/GenBank/DDBJ whole genome shotgun (WGS) entry which is preliminary data.</text>
</comment>
<accession>A0A225MAM7</accession>
<feature type="transmembrane region" description="Helical" evidence="6">
    <location>
        <begin position="178"/>
        <end position="203"/>
    </location>
</feature>
<dbReference type="Pfam" id="PF02653">
    <property type="entry name" value="BPD_transp_2"/>
    <property type="match status" value="1"/>
</dbReference>
<feature type="transmembrane region" description="Helical" evidence="6">
    <location>
        <begin position="63"/>
        <end position="83"/>
    </location>
</feature>
<keyword evidence="5 6" id="KW-0472">Membrane</keyword>
<protein>
    <submittedName>
        <fullName evidence="7">Branched-chain amino acid ABC transporter permease</fullName>
    </submittedName>
</protein>